<evidence type="ECO:0000313" key="1">
    <source>
        <dbReference type="EMBL" id="KAK5905217.1"/>
    </source>
</evidence>
<dbReference type="AlphaFoldDB" id="A0AAN8CK61"/>
<proteinExistence type="predicted"/>
<name>A0AAN8CK61_9TELE</name>
<dbReference type="Proteomes" id="UP001335648">
    <property type="component" value="Unassembled WGS sequence"/>
</dbReference>
<accession>A0AAN8CK61</accession>
<protein>
    <submittedName>
        <fullName evidence="1">Uncharacterized protein</fullName>
    </submittedName>
</protein>
<dbReference type="EMBL" id="JAULUE010002050">
    <property type="protein sequence ID" value="KAK5905217.1"/>
    <property type="molecule type" value="Genomic_DNA"/>
</dbReference>
<reference evidence="1 2" key="1">
    <citation type="journal article" date="2023" name="Mol. Biol. Evol.">
        <title>Genomics of Secondarily Temperate Adaptation in the Only Non-Antarctic Icefish.</title>
        <authorList>
            <person name="Rivera-Colon A.G."/>
            <person name="Rayamajhi N."/>
            <person name="Minhas B.F."/>
            <person name="Madrigal G."/>
            <person name="Bilyk K.T."/>
            <person name="Yoon V."/>
            <person name="Hune M."/>
            <person name="Gregory S."/>
            <person name="Cheng C.H.C."/>
            <person name="Catchen J.M."/>
        </authorList>
    </citation>
    <scope>NUCLEOTIDE SEQUENCE [LARGE SCALE GENOMIC DNA]</scope>
    <source>
        <strain evidence="1">JC2023a</strain>
    </source>
</reference>
<organism evidence="1 2">
    <name type="scientific">Champsocephalus esox</name>
    <name type="common">pike icefish</name>
    <dbReference type="NCBI Taxonomy" id="159716"/>
    <lineage>
        <taxon>Eukaryota</taxon>
        <taxon>Metazoa</taxon>
        <taxon>Chordata</taxon>
        <taxon>Craniata</taxon>
        <taxon>Vertebrata</taxon>
        <taxon>Euteleostomi</taxon>
        <taxon>Actinopterygii</taxon>
        <taxon>Neopterygii</taxon>
        <taxon>Teleostei</taxon>
        <taxon>Neoteleostei</taxon>
        <taxon>Acanthomorphata</taxon>
        <taxon>Eupercaria</taxon>
        <taxon>Perciformes</taxon>
        <taxon>Notothenioidei</taxon>
        <taxon>Channichthyidae</taxon>
        <taxon>Champsocephalus</taxon>
    </lineage>
</organism>
<keyword evidence="2" id="KW-1185">Reference proteome</keyword>
<evidence type="ECO:0000313" key="2">
    <source>
        <dbReference type="Proteomes" id="UP001335648"/>
    </source>
</evidence>
<comment type="caution">
    <text evidence="1">The sequence shown here is derived from an EMBL/GenBank/DDBJ whole genome shotgun (WGS) entry which is preliminary data.</text>
</comment>
<sequence length="88" mass="9945">MHSGCVHALHYAWPRHYYIHVGDFMKHFTERGRSRLTVCLSAGSPALLGASQLLSGCFNIHDKLESWAARQHHVDMHAGLLSELTFTM</sequence>
<gene>
    <name evidence="1" type="ORF">CesoFtcFv8_006702</name>
</gene>